<dbReference type="AlphaFoldDB" id="A0A0M9AIL3"/>
<accession>A0A0M9AIL3</accession>
<dbReference type="Proteomes" id="UP000037729">
    <property type="component" value="Unassembled WGS sequence"/>
</dbReference>
<keyword evidence="3" id="KW-1185">Reference proteome</keyword>
<organism evidence="2 3">
    <name type="scientific">Haloarcula rubripromontorii</name>
    <dbReference type="NCBI Taxonomy" id="1705562"/>
    <lineage>
        <taxon>Archaea</taxon>
        <taxon>Methanobacteriati</taxon>
        <taxon>Methanobacteriota</taxon>
        <taxon>Stenosarchaea group</taxon>
        <taxon>Halobacteria</taxon>
        <taxon>Halobacteriales</taxon>
        <taxon>Haloarculaceae</taxon>
        <taxon>Haloarcula</taxon>
    </lineage>
</organism>
<proteinExistence type="predicted"/>
<feature type="compositionally biased region" description="Basic and acidic residues" evidence="1">
    <location>
        <begin position="37"/>
        <end position="46"/>
    </location>
</feature>
<dbReference type="InterPro" id="IPR055766">
    <property type="entry name" value="DUF7342"/>
</dbReference>
<dbReference type="EMBL" id="LIUF01000008">
    <property type="protein sequence ID" value="KOX91605.1"/>
    <property type="molecule type" value="Genomic_DNA"/>
</dbReference>
<gene>
    <name evidence="2" type="ORF">AMS69_17955</name>
</gene>
<evidence type="ECO:0000313" key="3">
    <source>
        <dbReference type="Proteomes" id="UP000037729"/>
    </source>
</evidence>
<sequence>MLTGTKCRDRVDACMLEDIEADDGETEPLSLPDYDEEKLREEKRKELADLPEEDLRAELARQDEEEREWQDEYGVDGPDELEATIAEGMDADERQQRRRVAYYWRKNQHVREMIEEVFDG</sequence>
<protein>
    <submittedName>
        <fullName evidence="2">Uncharacterized protein</fullName>
    </submittedName>
</protein>
<name>A0A0M9AIL3_9EURY</name>
<evidence type="ECO:0000256" key="1">
    <source>
        <dbReference type="SAM" id="MobiDB-lite"/>
    </source>
</evidence>
<dbReference type="PATRIC" id="fig|1705562.3.peg.2077"/>
<feature type="region of interest" description="Disordered" evidence="1">
    <location>
        <begin position="19"/>
        <end position="46"/>
    </location>
</feature>
<comment type="caution">
    <text evidence="2">The sequence shown here is derived from an EMBL/GenBank/DDBJ whole genome shotgun (WGS) entry which is preliminary data.</text>
</comment>
<dbReference type="Pfam" id="PF24033">
    <property type="entry name" value="DUF7342"/>
    <property type="match status" value="1"/>
</dbReference>
<evidence type="ECO:0000313" key="2">
    <source>
        <dbReference type="EMBL" id="KOX91605.1"/>
    </source>
</evidence>
<reference evidence="2 3" key="1">
    <citation type="submission" date="2015-08" db="EMBL/GenBank/DDBJ databases">
        <title>Genomes of Isolates from Cabo Rojo, PR.</title>
        <authorList>
            <person name="Sanchez-Nieves R.L."/>
            <person name="Montalvo-Rodriguez R."/>
        </authorList>
    </citation>
    <scope>NUCLEOTIDE SEQUENCE [LARGE SCALE GENOMIC DNA]</scope>
    <source>
        <strain evidence="2 3">SL3</strain>
    </source>
</reference>